<dbReference type="Pfam" id="PF13176">
    <property type="entry name" value="TPR_7"/>
    <property type="match status" value="1"/>
</dbReference>
<dbReference type="SUPFAM" id="SSF48452">
    <property type="entry name" value="TPR-like"/>
    <property type="match status" value="1"/>
</dbReference>
<name>A0ABQ1WNN8_9FLAO</name>
<proteinExistence type="predicted"/>
<evidence type="ECO:0000256" key="3">
    <source>
        <dbReference type="PROSITE-ProRule" id="PRU00339"/>
    </source>
</evidence>
<sequence>MQIRLTILLILGCSLSFYSQEEDIKTADSLYSFGKQNEAIELLQKTEPKTERIHLKLAKFQQENGQNEEALRHYQSVLNQNPERVLTAIDYGELLLKTGNLDLADSLFSDLSEKYPENAGFHYRLGLVKEKKKDTTAIKYFFKTISKDFTHQGALYKAAKHHLKNGKPYNAISWCNSGLEVRPNNVSLLSILGQAYSASLQFEKAIPPYEKLLKLGESSEFILEKLAKAYRVTSQLEKAIKTYKMLLDINDMNIAVHSNLGALYLKTNEVEKAQQHFTMALLIKKQPVDREYLNIGLTFKRQEDFKSAFNNFNAALEENPENERALLERAIAADAYFEDQEAVLNLYEAYIEKYGKSGRNDMISVAKYRISELKSEIHQAK</sequence>
<dbReference type="InterPro" id="IPR051012">
    <property type="entry name" value="CellSynth/LPSAsmb/PSIAsmb"/>
</dbReference>
<evidence type="ECO:0000313" key="5">
    <source>
        <dbReference type="Proteomes" id="UP000605733"/>
    </source>
</evidence>
<comment type="caution">
    <text evidence="4">The sequence shown here is derived from an EMBL/GenBank/DDBJ whole genome shotgun (WGS) entry which is preliminary data.</text>
</comment>
<dbReference type="Proteomes" id="UP000605733">
    <property type="component" value="Unassembled WGS sequence"/>
</dbReference>
<feature type="repeat" description="TPR" evidence="3">
    <location>
        <begin position="186"/>
        <end position="219"/>
    </location>
</feature>
<reference evidence="5" key="1">
    <citation type="journal article" date="2019" name="Int. J. Syst. Evol. Microbiol.">
        <title>The Global Catalogue of Microorganisms (GCM) 10K type strain sequencing project: providing services to taxonomists for standard genome sequencing and annotation.</title>
        <authorList>
            <consortium name="The Broad Institute Genomics Platform"/>
            <consortium name="The Broad Institute Genome Sequencing Center for Infectious Disease"/>
            <person name="Wu L."/>
            <person name="Ma J."/>
        </authorList>
    </citation>
    <scope>NUCLEOTIDE SEQUENCE [LARGE SCALE GENOMIC DNA]</scope>
    <source>
        <strain evidence="5">CGMCC 1.15422</strain>
    </source>
</reference>
<gene>
    <name evidence="4" type="ORF">GCM10011532_20680</name>
</gene>
<dbReference type="SMART" id="SM00028">
    <property type="entry name" value="TPR"/>
    <property type="match status" value="6"/>
</dbReference>
<dbReference type="PANTHER" id="PTHR45586">
    <property type="entry name" value="TPR REPEAT-CONTAINING PROTEIN PA4667"/>
    <property type="match status" value="1"/>
</dbReference>
<feature type="repeat" description="TPR" evidence="3">
    <location>
        <begin position="51"/>
        <end position="84"/>
    </location>
</feature>
<dbReference type="PANTHER" id="PTHR45586:SF1">
    <property type="entry name" value="LIPOPOLYSACCHARIDE ASSEMBLY PROTEIN B"/>
    <property type="match status" value="1"/>
</dbReference>
<keyword evidence="5" id="KW-1185">Reference proteome</keyword>
<dbReference type="PROSITE" id="PS50005">
    <property type="entry name" value="TPR"/>
    <property type="match status" value="4"/>
</dbReference>
<dbReference type="InterPro" id="IPR019734">
    <property type="entry name" value="TPR_rpt"/>
</dbReference>
<evidence type="ECO:0000256" key="2">
    <source>
        <dbReference type="ARBA" id="ARBA00022803"/>
    </source>
</evidence>
<dbReference type="Pfam" id="PF13432">
    <property type="entry name" value="TPR_16"/>
    <property type="match status" value="1"/>
</dbReference>
<dbReference type="EMBL" id="BMIX01000003">
    <property type="protein sequence ID" value="GGG36853.1"/>
    <property type="molecule type" value="Genomic_DNA"/>
</dbReference>
<organism evidence="4 5">
    <name type="scientific">Christiangramia forsetii</name>
    <dbReference type="NCBI Taxonomy" id="411153"/>
    <lineage>
        <taxon>Bacteria</taxon>
        <taxon>Pseudomonadati</taxon>
        <taxon>Bacteroidota</taxon>
        <taxon>Flavobacteriia</taxon>
        <taxon>Flavobacteriales</taxon>
        <taxon>Flavobacteriaceae</taxon>
        <taxon>Christiangramia</taxon>
    </lineage>
</organism>
<dbReference type="InterPro" id="IPR011990">
    <property type="entry name" value="TPR-like_helical_dom_sf"/>
</dbReference>
<feature type="repeat" description="TPR" evidence="3">
    <location>
        <begin position="289"/>
        <end position="322"/>
    </location>
</feature>
<evidence type="ECO:0008006" key="6">
    <source>
        <dbReference type="Google" id="ProtNLM"/>
    </source>
</evidence>
<keyword evidence="2 3" id="KW-0802">TPR repeat</keyword>
<dbReference type="Gene3D" id="1.25.40.10">
    <property type="entry name" value="Tetratricopeptide repeat domain"/>
    <property type="match status" value="3"/>
</dbReference>
<evidence type="ECO:0000256" key="1">
    <source>
        <dbReference type="ARBA" id="ARBA00022737"/>
    </source>
</evidence>
<accession>A0ABQ1WNN8</accession>
<feature type="repeat" description="TPR" evidence="3">
    <location>
        <begin position="254"/>
        <end position="287"/>
    </location>
</feature>
<protein>
    <recommendedName>
        <fullName evidence="6">Tetratricopeptide repeat protein</fullName>
    </recommendedName>
</protein>
<keyword evidence="1" id="KW-0677">Repeat</keyword>
<dbReference type="Pfam" id="PF14559">
    <property type="entry name" value="TPR_19"/>
    <property type="match status" value="1"/>
</dbReference>
<evidence type="ECO:0000313" key="4">
    <source>
        <dbReference type="EMBL" id="GGG36853.1"/>
    </source>
</evidence>